<evidence type="ECO:0000313" key="2">
    <source>
        <dbReference type="Proteomes" id="UP000472271"/>
    </source>
</evidence>
<sequence>GRNLQIFTFLFSDEKKFNLDGPDGFQHYWHDKEIPPEMFSTRHSGGGSIMIWGAFSFSGTLELQVVQGRQTVAGYVQMLQRASLMTEGLRLCGNSWDFFRENNITLLDHPTFGLILLNLNVSISSCGGSSAAVQSCHRFGFEPSSVSQVLLWYLDTVCQSQSTNTVQTDLDPT</sequence>
<evidence type="ECO:0000313" key="1">
    <source>
        <dbReference type="Ensembl" id="ENSSORP00005027505.1"/>
    </source>
</evidence>
<dbReference type="GO" id="GO:0003676">
    <property type="term" value="F:nucleic acid binding"/>
    <property type="evidence" value="ECO:0007669"/>
    <property type="project" value="InterPro"/>
</dbReference>
<reference evidence="1" key="1">
    <citation type="submission" date="2019-06" db="EMBL/GenBank/DDBJ databases">
        <authorList>
            <consortium name="Wellcome Sanger Institute Data Sharing"/>
        </authorList>
    </citation>
    <scope>NUCLEOTIDE SEQUENCE [LARGE SCALE GENOMIC DNA]</scope>
</reference>
<dbReference type="Gene3D" id="3.30.420.10">
    <property type="entry name" value="Ribonuclease H-like superfamily/Ribonuclease H"/>
    <property type="match status" value="1"/>
</dbReference>
<organism evidence="1 2">
    <name type="scientific">Sphaeramia orbicularis</name>
    <name type="common">orbiculate cardinalfish</name>
    <dbReference type="NCBI Taxonomy" id="375764"/>
    <lineage>
        <taxon>Eukaryota</taxon>
        <taxon>Metazoa</taxon>
        <taxon>Chordata</taxon>
        <taxon>Craniata</taxon>
        <taxon>Vertebrata</taxon>
        <taxon>Euteleostomi</taxon>
        <taxon>Actinopterygii</taxon>
        <taxon>Neopterygii</taxon>
        <taxon>Teleostei</taxon>
        <taxon>Neoteleostei</taxon>
        <taxon>Acanthomorphata</taxon>
        <taxon>Gobiaria</taxon>
        <taxon>Kurtiformes</taxon>
        <taxon>Apogonoidei</taxon>
        <taxon>Apogonidae</taxon>
        <taxon>Apogoninae</taxon>
        <taxon>Sphaeramia</taxon>
    </lineage>
</organism>
<dbReference type="AlphaFoldDB" id="A0A673AD70"/>
<reference evidence="1" key="2">
    <citation type="submission" date="2025-08" db="UniProtKB">
        <authorList>
            <consortium name="Ensembl"/>
        </authorList>
    </citation>
    <scope>IDENTIFICATION</scope>
</reference>
<reference evidence="1" key="3">
    <citation type="submission" date="2025-09" db="UniProtKB">
        <authorList>
            <consortium name="Ensembl"/>
        </authorList>
    </citation>
    <scope>IDENTIFICATION</scope>
</reference>
<proteinExistence type="predicted"/>
<dbReference type="Ensembl" id="ENSSORT00005028294.1">
    <property type="protein sequence ID" value="ENSSORP00005027505.1"/>
    <property type="gene ID" value="ENSSORG00005013142.1"/>
</dbReference>
<keyword evidence="2" id="KW-1185">Reference proteome</keyword>
<protein>
    <submittedName>
        <fullName evidence="1">Uncharacterized protein</fullName>
    </submittedName>
</protein>
<name>A0A673AD70_9TELE</name>
<dbReference type="InParanoid" id="A0A673AD70"/>
<dbReference type="InterPro" id="IPR036397">
    <property type="entry name" value="RNaseH_sf"/>
</dbReference>
<dbReference type="Proteomes" id="UP000472271">
    <property type="component" value="Chromosome 17"/>
</dbReference>
<accession>A0A673AD70</accession>